<dbReference type="RefSeq" id="XP_043155693.1">
    <property type="nucleotide sequence ID" value="XM_043299758.1"/>
</dbReference>
<evidence type="ECO:0008006" key="3">
    <source>
        <dbReference type="Google" id="ProtNLM"/>
    </source>
</evidence>
<protein>
    <recommendedName>
        <fullName evidence="3">Thioesterase domain-containing protein</fullName>
    </recommendedName>
</protein>
<reference evidence="1 2" key="1">
    <citation type="submission" date="2018-10" db="EMBL/GenBank/DDBJ databases">
        <title>Pan-genome distribution and transcriptional activeness of fungal secondary metabolism genes in Aspergillus section Fumigati.</title>
        <authorList>
            <person name="Takahashi H."/>
            <person name="Umemura M."/>
            <person name="Ninomiya A."/>
            <person name="Kusuya Y."/>
            <person name="Urayama S."/>
            <person name="Shimizu M."/>
            <person name="Watanabe A."/>
            <person name="Kamei K."/>
            <person name="Yaguchi T."/>
            <person name="Hagiwara D."/>
        </authorList>
    </citation>
    <scope>NUCLEOTIDE SEQUENCE [LARGE SCALE GENOMIC DNA]</scope>
    <source>
        <strain evidence="1 2">IFM 55266</strain>
    </source>
</reference>
<dbReference type="GeneID" id="67002413"/>
<dbReference type="EMBL" id="BHVY01000003">
    <property type="protein sequence ID" value="GIJ84946.1"/>
    <property type="molecule type" value="Genomic_DNA"/>
</dbReference>
<evidence type="ECO:0000313" key="1">
    <source>
        <dbReference type="EMBL" id="GIJ84946.1"/>
    </source>
</evidence>
<proteinExistence type="predicted"/>
<comment type="caution">
    <text evidence="1">The sequence shown here is derived from an EMBL/GenBank/DDBJ whole genome shotgun (WGS) entry which is preliminary data.</text>
</comment>
<dbReference type="AlphaFoldDB" id="A0A9P3B546"/>
<name>A0A9P3B546_9EURO</name>
<sequence>MSHMNGPTIPHSDKNILSRDATAALFTEINKTPDFLFEALELCDATASYIKAKVKVPADIRFHDNWGIIGILFHQIMSKISGGEKILNTNTYYLGNQNCLRPGVVLVLMAHRVGESLLEAQVSSAEGSLIARTSAIYSSSFPKGDGRRFLDAPINFETQ</sequence>
<gene>
    <name evidence="1" type="ORF">Asppvi_003801</name>
</gene>
<evidence type="ECO:0000313" key="2">
    <source>
        <dbReference type="Proteomes" id="UP001043456"/>
    </source>
</evidence>
<keyword evidence="2" id="KW-1185">Reference proteome</keyword>
<organism evidence="1 2">
    <name type="scientific">Aspergillus pseudoviridinutans</name>
    <dbReference type="NCBI Taxonomy" id="1517512"/>
    <lineage>
        <taxon>Eukaryota</taxon>
        <taxon>Fungi</taxon>
        <taxon>Dikarya</taxon>
        <taxon>Ascomycota</taxon>
        <taxon>Pezizomycotina</taxon>
        <taxon>Eurotiomycetes</taxon>
        <taxon>Eurotiomycetidae</taxon>
        <taxon>Eurotiales</taxon>
        <taxon>Aspergillaceae</taxon>
        <taxon>Aspergillus</taxon>
        <taxon>Aspergillus subgen. Fumigati</taxon>
    </lineage>
</organism>
<dbReference type="Proteomes" id="UP001043456">
    <property type="component" value="Unassembled WGS sequence"/>
</dbReference>
<dbReference type="OrthoDB" id="4482394at2759"/>
<accession>A0A9P3B546</accession>